<dbReference type="AlphaFoldDB" id="I7A7L5"/>
<dbReference type="InterPro" id="IPR036291">
    <property type="entry name" value="NAD(P)-bd_dom_sf"/>
</dbReference>
<keyword evidence="4" id="KW-1185">Reference proteome</keyword>
<feature type="domain" description="NAD-dependent epimerase/dehydratase" evidence="2">
    <location>
        <begin position="3"/>
        <end position="211"/>
    </location>
</feature>
<dbReference type="SUPFAM" id="SSF51735">
    <property type="entry name" value="NAD(P)-binding Rossmann-fold domains"/>
    <property type="match status" value="1"/>
</dbReference>
<dbReference type="Pfam" id="PF01370">
    <property type="entry name" value="Epimerase"/>
    <property type="match status" value="1"/>
</dbReference>
<reference evidence="3 4" key="1">
    <citation type="journal article" date="2013" name="PLoS ONE">
        <title>Genomic analysis of Melioribacter roseus, facultatively anaerobic organotrophic bacterium representing a novel deep lineage within Bacteriodetes/Chlorobi group.</title>
        <authorList>
            <person name="Kadnikov V.V."/>
            <person name="Mardanov A.V."/>
            <person name="Podosokorskaya O.A."/>
            <person name="Gavrilov S.N."/>
            <person name="Kublanov I.V."/>
            <person name="Beletsky A.V."/>
            <person name="Bonch-Osmolovskaya E.A."/>
            <person name="Ravin N.V."/>
        </authorList>
    </citation>
    <scope>NUCLEOTIDE SEQUENCE [LARGE SCALE GENOMIC DNA]</scope>
    <source>
        <strain evidence="4">JCM 17771 / P3M-2</strain>
    </source>
</reference>
<organism evidence="3 4">
    <name type="scientific">Melioribacter roseus (strain DSM 23840 / JCM 17771 / VKM B-2668 / P3M-2)</name>
    <dbReference type="NCBI Taxonomy" id="1191523"/>
    <lineage>
        <taxon>Bacteria</taxon>
        <taxon>Pseudomonadati</taxon>
        <taxon>Ignavibacteriota</taxon>
        <taxon>Ignavibacteria</taxon>
        <taxon>Ignavibacteriales</taxon>
        <taxon>Melioribacteraceae</taxon>
        <taxon>Melioribacter</taxon>
    </lineage>
</organism>
<dbReference type="PANTHER" id="PTHR43000">
    <property type="entry name" value="DTDP-D-GLUCOSE 4,6-DEHYDRATASE-RELATED"/>
    <property type="match status" value="1"/>
</dbReference>
<evidence type="ECO:0000256" key="1">
    <source>
        <dbReference type="ARBA" id="ARBA00007637"/>
    </source>
</evidence>
<dbReference type="RefSeq" id="WP_014857291.1">
    <property type="nucleotide sequence ID" value="NC_018178.1"/>
</dbReference>
<evidence type="ECO:0000259" key="2">
    <source>
        <dbReference type="Pfam" id="PF01370"/>
    </source>
</evidence>
<dbReference type="KEGG" id="mro:MROS_2631"/>
<dbReference type="CDD" id="cd05265">
    <property type="entry name" value="SDR_a1"/>
    <property type="match status" value="1"/>
</dbReference>
<proteinExistence type="inferred from homology"/>
<comment type="similarity">
    <text evidence="1">Belongs to the NAD(P)-dependent epimerase/dehydratase family.</text>
</comment>
<gene>
    <name evidence="3" type="ordered locus">MROS_2631</name>
</gene>
<dbReference type="InterPro" id="IPR001509">
    <property type="entry name" value="Epimerase_deHydtase"/>
</dbReference>
<dbReference type="Gene3D" id="3.40.50.720">
    <property type="entry name" value="NAD(P)-binding Rossmann-like Domain"/>
    <property type="match status" value="1"/>
</dbReference>
<evidence type="ECO:0000313" key="3">
    <source>
        <dbReference type="EMBL" id="AFN75861.1"/>
    </source>
</evidence>
<evidence type="ECO:0000313" key="4">
    <source>
        <dbReference type="Proteomes" id="UP000009011"/>
    </source>
</evidence>
<accession>I7A7L5</accession>
<dbReference type="Proteomes" id="UP000009011">
    <property type="component" value="Chromosome"/>
</dbReference>
<dbReference type="HOGENOM" id="CLU_065334_0_0_10"/>
<dbReference type="eggNOG" id="COG0451">
    <property type="taxonomic scope" value="Bacteria"/>
</dbReference>
<dbReference type="OrthoDB" id="9774199at2"/>
<dbReference type="EMBL" id="CP003557">
    <property type="protein sequence ID" value="AFN75861.1"/>
    <property type="molecule type" value="Genomic_DNA"/>
</dbReference>
<dbReference type="PATRIC" id="fig|1191523.3.peg.2766"/>
<sequence>MKILFIGGAGNISASVSRQCIKKGYELYLLNRGQNSVNIDGAKHIKCDINNLDRMKELLKEHYWDSVVNWIAFDPKDVERDIELFEGKTKQYIFISSASAYQKPPLNPVITESTPLRNPYWDYSRNKIACEELLNKAYRDKSFPAVVVRPSHTYSNVIPVPIGGWTEYTIVDRIKKGLPIIVHGDGSSLWTVTHADDFAIGFTGLIGNLKTIGHAFHITSDEALSWDQIHYYIADAVGAAANIVHIPSDFIVKCEPSLEGSLLGDKTWTAIFDNSKIKSFVPEFKATIPFQEGIKKTLKWFEEKPERMIVKKETNEMIDRIIGEYIKIGIRE</sequence>
<dbReference type="STRING" id="1191523.MROS_2631"/>
<protein>
    <submittedName>
        <fullName evidence="3">NAD-dependent epimerase/dehydratase</fullName>
    </submittedName>
</protein>
<name>I7A7L5_MELRP</name>